<dbReference type="CDD" id="cd05387">
    <property type="entry name" value="BY-kinase"/>
    <property type="match status" value="1"/>
</dbReference>
<keyword evidence="8 19" id="KW-0418">Kinase</keyword>
<dbReference type="InterPro" id="IPR005702">
    <property type="entry name" value="Wzc-like_C"/>
</dbReference>
<evidence type="ECO:0000256" key="5">
    <source>
        <dbReference type="ARBA" id="ARBA00022679"/>
    </source>
</evidence>
<proteinExistence type="inferred from homology"/>
<dbReference type="Pfam" id="PF23607">
    <property type="entry name" value="WZC_N"/>
    <property type="match status" value="1"/>
</dbReference>
<evidence type="ECO:0000256" key="15">
    <source>
        <dbReference type="SAM" id="Phobius"/>
    </source>
</evidence>
<dbReference type="InterPro" id="IPR003856">
    <property type="entry name" value="LPS_length_determ_N"/>
</dbReference>
<keyword evidence="14" id="KW-0175">Coiled coil</keyword>
<dbReference type="InterPro" id="IPR050445">
    <property type="entry name" value="Bact_polysacc_biosynth/exp"/>
</dbReference>
<comment type="catalytic activity">
    <reaction evidence="13">
        <text>L-tyrosyl-[protein] + ATP = O-phospho-L-tyrosyl-[protein] + ADP + H(+)</text>
        <dbReference type="Rhea" id="RHEA:10596"/>
        <dbReference type="Rhea" id="RHEA-COMP:10136"/>
        <dbReference type="Rhea" id="RHEA-COMP:20101"/>
        <dbReference type="ChEBI" id="CHEBI:15378"/>
        <dbReference type="ChEBI" id="CHEBI:30616"/>
        <dbReference type="ChEBI" id="CHEBI:46858"/>
        <dbReference type="ChEBI" id="CHEBI:61978"/>
        <dbReference type="ChEBI" id="CHEBI:456216"/>
    </reaction>
</comment>
<dbReference type="Pfam" id="PF13614">
    <property type="entry name" value="AAA_31"/>
    <property type="match status" value="1"/>
</dbReference>
<evidence type="ECO:0000259" key="16">
    <source>
        <dbReference type="Pfam" id="PF02706"/>
    </source>
</evidence>
<organism evidence="19 20">
    <name type="scientific">Paraburkholderia metrosideri</name>
    <dbReference type="NCBI Taxonomy" id="580937"/>
    <lineage>
        <taxon>Bacteria</taxon>
        <taxon>Pseudomonadati</taxon>
        <taxon>Pseudomonadota</taxon>
        <taxon>Betaproteobacteria</taxon>
        <taxon>Burkholderiales</taxon>
        <taxon>Burkholderiaceae</taxon>
        <taxon>Paraburkholderia</taxon>
    </lineage>
</organism>
<dbReference type="SUPFAM" id="SSF52540">
    <property type="entry name" value="P-loop containing nucleoside triphosphate hydrolases"/>
    <property type="match status" value="1"/>
</dbReference>
<dbReference type="GO" id="GO:0016301">
    <property type="term" value="F:kinase activity"/>
    <property type="evidence" value="ECO:0007669"/>
    <property type="project" value="UniProtKB-KW"/>
</dbReference>
<evidence type="ECO:0000256" key="9">
    <source>
        <dbReference type="ARBA" id="ARBA00022840"/>
    </source>
</evidence>
<feature type="transmembrane region" description="Helical" evidence="15">
    <location>
        <begin position="33"/>
        <end position="51"/>
    </location>
</feature>
<feature type="domain" description="AAA" evidence="17">
    <location>
        <begin position="546"/>
        <end position="699"/>
    </location>
</feature>
<evidence type="ECO:0000256" key="14">
    <source>
        <dbReference type="SAM" id="Coils"/>
    </source>
</evidence>
<feature type="domain" description="Polysaccharide chain length determinant N-terminal" evidence="16">
    <location>
        <begin position="18"/>
        <end position="110"/>
    </location>
</feature>
<feature type="transmembrane region" description="Helical" evidence="15">
    <location>
        <begin position="447"/>
        <end position="466"/>
    </location>
</feature>
<sequence>MSTILDNESTGSPLIGRLTLASYLSHLAASWRLIVTTTVLALVLGVGYALVATPVYQADAMIQVEDSEATAKAKETLGELASFFNKSGTTAAEMELIRSDLVIEQAVQQLHLDISARPKYFPIIGAALARHAPRGELAKPRFGLQNFAWGGEQISVSKLDLPPQLASEGVVLTAGADGAYTLSTKSGTVILHGRVGQLASVPFYDGRVAILVDQLVAHASTKFDVAKLSELKTVEELKRSLTIAEKAKQSGMIGVSLTGEHSVRTADILNAIAQQYVRQNVDRKSAEAEHTLAFLEQQLPQLRTELDKAEQKYNQFRNENGTIDQSEESRLLLEQISQTQSKILDLQQQRADLIQRFAPGHTVIESLDAQIATLEQKQAELNLRVQKLPDTEQTALRLLRDVRVDTQLYTDLLNSAQQLRVLKAGQVGDVRVVNHAAVPETPIRPNLAIILLGAAIAGSMVGVVAASSKKILMGGIEDSVEIERALGIPVFAVVPRSTARKRLQQAKGGQNGQHVLPDTASYDVAVEGIRTLRTAFQFGTLEANSNVIAVTGTGTKVGKSFVSINFATVLALGGKRVILIDGDMRRGDIHQCMNIQSVPGLSDVIAGSDLDRAIVRNVLPGLDVLPQGTIPSNPSELLMNERFKSLMERLSASYDAVIIDSPPALAVTDAALIGKSAGAMLLVVRHGKDQLYGISEAVRRLRHSGIDVKGVVFTDVPRGVLGYGSYFPDYKSSAAAAK</sequence>
<evidence type="ECO:0000256" key="11">
    <source>
        <dbReference type="ARBA" id="ARBA00023136"/>
    </source>
</evidence>
<evidence type="ECO:0000259" key="17">
    <source>
        <dbReference type="Pfam" id="PF13614"/>
    </source>
</evidence>
<evidence type="ECO:0000256" key="2">
    <source>
        <dbReference type="ARBA" id="ARBA00008883"/>
    </source>
</evidence>
<dbReference type="PANTHER" id="PTHR32309">
    <property type="entry name" value="TYROSINE-PROTEIN KINASE"/>
    <property type="match status" value="1"/>
</dbReference>
<keyword evidence="20" id="KW-1185">Reference proteome</keyword>
<dbReference type="Gene3D" id="3.40.50.300">
    <property type="entry name" value="P-loop containing nucleotide triphosphate hydrolases"/>
    <property type="match status" value="1"/>
</dbReference>
<dbReference type="NCBIfam" id="TIGR01007">
    <property type="entry name" value="eps_fam"/>
    <property type="match status" value="1"/>
</dbReference>
<dbReference type="InterPro" id="IPR027417">
    <property type="entry name" value="P-loop_NTPase"/>
</dbReference>
<feature type="coiled-coil region" evidence="14">
    <location>
        <begin position="278"/>
        <end position="384"/>
    </location>
</feature>
<dbReference type="EMBL" id="CAJHCP010000013">
    <property type="protein sequence ID" value="CAD6553655.1"/>
    <property type="molecule type" value="Genomic_DNA"/>
</dbReference>
<comment type="similarity">
    <text evidence="2">Belongs to the etk/wzc family.</text>
</comment>
<feature type="domain" description="Tyrosine-protein kinase G-rich" evidence="18">
    <location>
        <begin position="390"/>
        <end position="469"/>
    </location>
</feature>
<evidence type="ECO:0000259" key="18">
    <source>
        <dbReference type="Pfam" id="PF13807"/>
    </source>
</evidence>
<keyword evidence="6 15" id="KW-0812">Transmembrane</keyword>
<reference evidence="19 20" key="1">
    <citation type="submission" date="2020-10" db="EMBL/GenBank/DDBJ databases">
        <authorList>
            <person name="Peeters C."/>
        </authorList>
    </citation>
    <scope>NUCLEOTIDE SEQUENCE [LARGE SCALE GENOMIC DNA]</scope>
    <source>
        <strain evidence="19 20">LMG 28140</strain>
    </source>
</reference>
<accession>A0ABN7I5D9</accession>
<evidence type="ECO:0000256" key="10">
    <source>
        <dbReference type="ARBA" id="ARBA00022989"/>
    </source>
</evidence>
<evidence type="ECO:0000256" key="13">
    <source>
        <dbReference type="ARBA" id="ARBA00053015"/>
    </source>
</evidence>
<keyword evidence="7" id="KW-0547">Nucleotide-binding</keyword>
<protein>
    <submittedName>
        <fullName evidence="19">Tyrosine-protein kinase wzc</fullName>
        <ecNumber evidence="19">2.7.10.-</ecNumber>
    </submittedName>
</protein>
<evidence type="ECO:0000256" key="1">
    <source>
        <dbReference type="ARBA" id="ARBA00004429"/>
    </source>
</evidence>
<comment type="caution">
    <text evidence="19">The sequence shown here is derived from an EMBL/GenBank/DDBJ whole genome shotgun (WGS) entry which is preliminary data.</text>
</comment>
<gene>
    <name evidence="19" type="primary">wzc_2</name>
    <name evidence="19" type="ORF">LMG28140_05348</name>
</gene>
<dbReference type="Proteomes" id="UP000598032">
    <property type="component" value="Unassembled WGS sequence"/>
</dbReference>
<evidence type="ECO:0000256" key="8">
    <source>
        <dbReference type="ARBA" id="ARBA00022777"/>
    </source>
</evidence>
<keyword evidence="9" id="KW-0067">ATP-binding</keyword>
<dbReference type="Pfam" id="PF13807">
    <property type="entry name" value="GNVR"/>
    <property type="match status" value="1"/>
</dbReference>
<keyword evidence="3" id="KW-1003">Cell membrane</keyword>
<dbReference type="Pfam" id="PF02706">
    <property type="entry name" value="Wzz"/>
    <property type="match status" value="1"/>
</dbReference>
<evidence type="ECO:0000256" key="7">
    <source>
        <dbReference type="ARBA" id="ARBA00022741"/>
    </source>
</evidence>
<evidence type="ECO:0000313" key="19">
    <source>
        <dbReference type="EMBL" id="CAD6553655.1"/>
    </source>
</evidence>
<evidence type="ECO:0000256" key="4">
    <source>
        <dbReference type="ARBA" id="ARBA00022519"/>
    </source>
</evidence>
<evidence type="ECO:0000256" key="6">
    <source>
        <dbReference type="ARBA" id="ARBA00022692"/>
    </source>
</evidence>
<dbReference type="PANTHER" id="PTHR32309:SF32">
    <property type="entry name" value="TYROSINE-PROTEIN KINASE ETK-RELATED"/>
    <property type="match status" value="1"/>
</dbReference>
<keyword evidence="11 15" id="KW-0472">Membrane</keyword>
<dbReference type="InterPro" id="IPR032807">
    <property type="entry name" value="GNVR"/>
</dbReference>
<dbReference type="InterPro" id="IPR025669">
    <property type="entry name" value="AAA_dom"/>
</dbReference>
<keyword evidence="5 19" id="KW-0808">Transferase</keyword>
<evidence type="ECO:0000256" key="3">
    <source>
        <dbReference type="ARBA" id="ARBA00022475"/>
    </source>
</evidence>
<comment type="subcellular location">
    <subcellularLocation>
        <location evidence="1">Cell inner membrane</location>
        <topology evidence="1">Multi-pass membrane protein</topology>
    </subcellularLocation>
</comment>
<dbReference type="RefSeq" id="WP_201645259.1">
    <property type="nucleotide sequence ID" value="NZ_CAJHCP010000013.1"/>
</dbReference>
<dbReference type="Gene3D" id="1.10.287.1490">
    <property type="match status" value="1"/>
</dbReference>
<keyword evidence="12" id="KW-0829">Tyrosine-protein kinase</keyword>
<keyword evidence="10 15" id="KW-1133">Transmembrane helix</keyword>
<dbReference type="EC" id="2.7.10.-" evidence="19"/>
<evidence type="ECO:0000313" key="20">
    <source>
        <dbReference type="Proteomes" id="UP000598032"/>
    </source>
</evidence>
<name>A0ABN7I5D9_9BURK</name>
<evidence type="ECO:0000256" key="12">
    <source>
        <dbReference type="ARBA" id="ARBA00023137"/>
    </source>
</evidence>
<keyword evidence="4" id="KW-0997">Cell inner membrane</keyword>